<organism evidence="2 3">
    <name type="scientific">Pseudaquabacterium inlustre</name>
    <dbReference type="NCBI Taxonomy" id="2984192"/>
    <lineage>
        <taxon>Bacteria</taxon>
        <taxon>Pseudomonadati</taxon>
        <taxon>Pseudomonadota</taxon>
        <taxon>Betaproteobacteria</taxon>
        <taxon>Burkholderiales</taxon>
        <taxon>Sphaerotilaceae</taxon>
        <taxon>Pseudaquabacterium</taxon>
    </lineage>
</organism>
<accession>A0ABU9CIM3</accession>
<comment type="caution">
    <text evidence="2">The sequence shown here is derived from an EMBL/GenBank/DDBJ whole genome shotgun (WGS) entry which is preliminary data.</text>
</comment>
<sequence>MTTRLPICFTTQPRRTLRAITLATLTVLAAAGTAPVLAQQAAAPAAAASAPSVRAETAKPLQEAQEALKAGKHQEALDKLTAVEAIAGITPYERYVVGRFRLAAASGKGDTAQAMAALQGVIDTEFLPEAERRPLNEALIRLAVQHKQYAVAVQRYPVYVAAGGNSTELRELYPRLLAETGDQAGAVREFAALVKAEEAANRVPGEVLLSRLAVAQNTLKDDAGYLDTLAKLAGTTGKSDYWNELIARTAQRNGFADERLRLDLYRLKQAVGLSLPAGEVGDMAYRASQIGLPSEAQKLLDDGFNSGVLGKDANAAADRKLREAVTKAAANDRASLNDAETAARNAKDGNVPFALGMALSGAGQHDKALAVMAVGQAKGGLRQPDDALLHLGVVQVRAGKVADALGTFAQVKGSDGTADLARLWTLYLKSPARK</sequence>
<dbReference type="Proteomes" id="UP001365405">
    <property type="component" value="Unassembled WGS sequence"/>
</dbReference>
<name>A0ABU9CIM3_9BURK</name>
<feature type="signal peptide" evidence="1">
    <location>
        <begin position="1"/>
        <end position="38"/>
    </location>
</feature>
<gene>
    <name evidence="2" type="ORF">AACH10_15715</name>
</gene>
<keyword evidence="3" id="KW-1185">Reference proteome</keyword>
<evidence type="ECO:0000313" key="3">
    <source>
        <dbReference type="Proteomes" id="UP001365405"/>
    </source>
</evidence>
<proteinExistence type="predicted"/>
<evidence type="ECO:0000256" key="1">
    <source>
        <dbReference type="SAM" id="SignalP"/>
    </source>
</evidence>
<feature type="chain" id="PRO_5046120403" description="Tetratricopeptide repeat protein" evidence="1">
    <location>
        <begin position="39"/>
        <end position="434"/>
    </location>
</feature>
<evidence type="ECO:0008006" key="4">
    <source>
        <dbReference type="Google" id="ProtNLM"/>
    </source>
</evidence>
<reference evidence="2 3" key="1">
    <citation type="submission" date="2024-04" db="EMBL/GenBank/DDBJ databases">
        <title>Novel species of the genus Ideonella isolated from streams.</title>
        <authorList>
            <person name="Lu H."/>
        </authorList>
    </citation>
    <scope>NUCLEOTIDE SEQUENCE [LARGE SCALE GENOMIC DNA]</scope>
    <source>
        <strain evidence="2 3">DXS22W</strain>
    </source>
</reference>
<dbReference type="RefSeq" id="WP_341411396.1">
    <property type="nucleotide sequence ID" value="NZ_JBBUTH010000008.1"/>
</dbReference>
<keyword evidence="1" id="KW-0732">Signal</keyword>
<protein>
    <recommendedName>
        <fullName evidence="4">Tetratricopeptide repeat protein</fullName>
    </recommendedName>
</protein>
<dbReference type="EMBL" id="JBBUTH010000008">
    <property type="protein sequence ID" value="MEK8051698.1"/>
    <property type="molecule type" value="Genomic_DNA"/>
</dbReference>
<evidence type="ECO:0000313" key="2">
    <source>
        <dbReference type="EMBL" id="MEK8051698.1"/>
    </source>
</evidence>